<protein>
    <submittedName>
        <fullName evidence="9">2-octaprenyl-3-methyl-6-methoxy-1,4-benzoquinol hydroxylase</fullName>
    </submittedName>
</protein>
<dbReference type="NCBIfam" id="TIGR01988">
    <property type="entry name" value="Ubi-OHases"/>
    <property type="match status" value="1"/>
</dbReference>
<proteinExistence type="inferred from homology"/>
<evidence type="ECO:0000256" key="1">
    <source>
        <dbReference type="ARBA" id="ARBA00001974"/>
    </source>
</evidence>
<evidence type="ECO:0000256" key="2">
    <source>
        <dbReference type="ARBA" id="ARBA00004749"/>
    </source>
</evidence>
<evidence type="ECO:0000313" key="9">
    <source>
        <dbReference type="EMBL" id="MCX2978124.1"/>
    </source>
</evidence>
<dbReference type="InterPro" id="IPR002938">
    <property type="entry name" value="FAD-bd"/>
</dbReference>
<dbReference type="InterPro" id="IPR010971">
    <property type="entry name" value="UbiH/COQ6"/>
</dbReference>
<comment type="similarity">
    <text evidence="3">Belongs to the UbiH/COQ6 family.</text>
</comment>
<dbReference type="PROSITE" id="PS01304">
    <property type="entry name" value="UBIH"/>
    <property type="match status" value="1"/>
</dbReference>
<name>A0ABT3T7Q9_9GAMM</name>
<dbReference type="SUPFAM" id="SSF51905">
    <property type="entry name" value="FAD/NAD(P)-binding domain"/>
    <property type="match status" value="1"/>
</dbReference>
<dbReference type="PANTHER" id="PTHR43876">
    <property type="entry name" value="UBIQUINONE BIOSYNTHESIS MONOOXYGENASE COQ6, MITOCHONDRIAL"/>
    <property type="match status" value="1"/>
</dbReference>
<evidence type="ECO:0000256" key="6">
    <source>
        <dbReference type="ARBA" id="ARBA00023002"/>
    </source>
</evidence>
<keyword evidence="10" id="KW-1185">Reference proteome</keyword>
<comment type="pathway">
    <text evidence="2">Cofactor biosynthesis; ubiquinone biosynthesis.</text>
</comment>
<reference evidence="9" key="1">
    <citation type="submission" date="2019-02" db="EMBL/GenBank/DDBJ databases">
        <authorList>
            <person name="Li S.-H."/>
        </authorList>
    </citation>
    <scope>NUCLEOTIDE SEQUENCE</scope>
    <source>
        <strain evidence="9">IMCC11814</strain>
    </source>
</reference>
<evidence type="ECO:0000313" key="10">
    <source>
        <dbReference type="Proteomes" id="UP001143304"/>
    </source>
</evidence>
<dbReference type="Gene3D" id="3.50.50.60">
    <property type="entry name" value="FAD/NAD(P)-binding domain"/>
    <property type="match status" value="2"/>
</dbReference>
<sequence length="405" mass="44727">MVEPGYYDVVIVGAGIAGSALAVALSGEGLSIALVEAQPLTRTPLPTGLALDSFDPRVSALTPRSQALLDNLGAWDVIVDYRSCRYRHMTVWDAEGTGQVEFDCADVDAEQLGYIVENRAIVDALVAQIETAGDVSVLSPARLQACNRQASGRMVLSMEDGMSLQAGLIVAADGAQSRVREMMNFRLREWDYGHHGIVCTVQLEKSHEETAWQRFLPSGPLALLPLPSTAEQHFCSIVWSLQDEHVDTIMALDDKAFCRTLQQASEMRLGKVTGCTRRFAFPLRQRHARDYVQPGVALVADAAHTLHPLAGQGINLGLQDVAVLAREVLMGYRRGISPGQLDLLQRYQRQRKGENLLMMSTMEGFKRLFEQEALPLRWLRNAGLHAVDQLRPVKRELMRRAMGVA</sequence>
<dbReference type="RefSeq" id="WP_279249824.1">
    <property type="nucleotide sequence ID" value="NZ_SHNO01000001.1"/>
</dbReference>
<feature type="domain" description="FAD-binding" evidence="8">
    <location>
        <begin position="7"/>
        <end position="352"/>
    </location>
</feature>
<dbReference type="PRINTS" id="PR00420">
    <property type="entry name" value="RNGMNOXGNASE"/>
</dbReference>
<dbReference type="PANTHER" id="PTHR43876:SF7">
    <property type="entry name" value="UBIQUINONE BIOSYNTHESIS MONOOXYGENASE COQ6, MITOCHONDRIAL"/>
    <property type="match status" value="1"/>
</dbReference>
<dbReference type="EMBL" id="SHNO01000001">
    <property type="protein sequence ID" value="MCX2978124.1"/>
    <property type="molecule type" value="Genomic_DNA"/>
</dbReference>
<dbReference type="Pfam" id="PF01494">
    <property type="entry name" value="FAD_binding_3"/>
    <property type="match status" value="1"/>
</dbReference>
<comment type="cofactor">
    <cofactor evidence="1">
        <name>FAD</name>
        <dbReference type="ChEBI" id="CHEBI:57692"/>
    </cofactor>
</comment>
<dbReference type="InterPro" id="IPR018168">
    <property type="entry name" value="Ubi_Hdrlase_CS"/>
</dbReference>
<evidence type="ECO:0000259" key="8">
    <source>
        <dbReference type="Pfam" id="PF01494"/>
    </source>
</evidence>
<dbReference type="Proteomes" id="UP001143304">
    <property type="component" value="Unassembled WGS sequence"/>
</dbReference>
<accession>A0ABT3T7Q9</accession>
<evidence type="ECO:0000256" key="7">
    <source>
        <dbReference type="ARBA" id="ARBA00023033"/>
    </source>
</evidence>
<keyword evidence="4" id="KW-0285">Flavoprotein</keyword>
<keyword evidence="7" id="KW-0503">Monooxygenase</keyword>
<dbReference type="InterPro" id="IPR051205">
    <property type="entry name" value="UbiH/COQ6_monooxygenase"/>
</dbReference>
<evidence type="ECO:0000256" key="5">
    <source>
        <dbReference type="ARBA" id="ARBA00022827"/>
    </source>
</evidence>
<organism evidence="9 10">
    <name type="scientific">Candidatus Marimicrobium litorale</name>
    <dbReference type="NCBI Taxonomy" id="2518991"/>
    <lineage>
        <taxon>Bacteria</taxon>
        <taxon>Pseudomonadati</taxon>
        <taxon>Pseudomonadota</taxon>
        <taxon>Gammaproteobacteria</taxon>
        <taxon>Cellvibrionales</taxon>
        <taxon>Halieaceae</taxon>
        <taxon>Marimicrobium</taxon>
    </lineage>
</organism>
<dbReference type="InterPro" id="IPR036188">
    <property type="entry name" value="FAD/NAD-bd_sf"/>
</dbReference>
<keyword evidence="6" id="KW-0560">Oxidoreductase</keyword>
<comment type="caution">
    <text evidence="9">The sequence shown here is derived from an EMBL/GenBank/DDBJ whole genome shotgun (WGS) entry which is preliminary data.</text>
</comment>
<gene>
    <name evidence="9" type="ORF">EYC82_12225</name>
</gene>
<keyword evidence="5" id="KW-0274">FAD</keyword>
<evidence type="ECO:0000256" key="3">
    <source>
        <dbReference type="ARBA" id="ARBA00005349"/>
    </source>
</evidence>
<evidence type="ECO:0000256" key="4">
    <source>
        <dbReference type="ARBA" id="ARBA00022630"/>
    </source>
</evidence>